<evidence type="ECO:0000313" key="14">
    <source>
        <dbReference type="Proteomes" id="UP000256269"/>
    </source>
</evidence>
<dbReference type="PANTHER" id="PTHR43221:SF2">
    <property type="entry name" value="PROTEASE HTPX HOMOLOG"/>
    <property type="match status" value="1"/>
</dbReference>
<feature type="transmembrane region" description="Helical" evidence="11">
    <location>
        <begin position="89"/>
        <end position="109"/>
    </location>
</feature>
<feature type="transmembrane region" description="Helical" evidence="11">
    <location>
        <begin position="441"/>
        <end position="463"/>
    </location>
</feature>
<keyword evidence="2" id="KW-1003">Cell membrane</keyword>
<dbReference type="GO" id="GO:0046872">
    <property type="term" value="F:metal ion binding"/>
    <property type="evidence" value="ECO:0007669"/>
    <property type="project" value="UniProtKB-KW"/>
</dbReference>
<evidence type="ECO:0000256" key="1">
    <source>
        <dbReference type="ARBA" id="ARBA00001947"/>
    </source>
</evidence>
<dbReference type="OrthoDB" id="4889053at2"/>
<keyword evidence="6" id="KW-0378">Hydrolase</keyword>
<evidence type="ECO:0000256" key="7">
    <source>
        <dbReference type="ARBA" id="ARBA00022833"/>
    </source>
</evidence>
<accession>A0A3E0H6R3</accession>
<evidence type="ECO:0000256" key="10">
    <source>
        <dbReference type="ARBA" id="ARBA00023136"/>
    </source>
</evidence>
<feature type="transmembrane region" description="Helical" evidence="11">
    <location>
        <begin position="637"/>
        <end position="661"/>
    </location>
</feature>
<proteinExistence type="predicted"/>
<feature type="transmembrane region" description="Helical" evidence="11">
    <location>
        <begin position="12"/>
        <end position="34"/>
    </location>
</feature>
<dbReference type="GO" id="GO:0004222">
    <property type="term" value="F:metalloendopeptidase activity"/>
    <property type="evidence" value="ECO:0007669"/>
    <property type="project" value="InterPro"/>
</dbReference>
<feature type="transmembrane region" description="Helical" evidence="11">
    <location>
        <begin position="600"/>
        <end position="622"/>
    </location>
</feature>
<dbReference type="Proteomes" id="UP000256269">
    <property type="component" value="Unassembled WGS sequence"/>
</dbReference>
<evidence type="ECO:0000256" key="9">
    <source>
        <dbReference type="ARBA" id="ARBA00023049"/>
    </source>
</evidence>
<dbReference type="EMBL" id="QUNO01000013">
    <property type="protein sequence ID" value="REH39161.1"/>
    <property type="molecule type" value="Genomic_DNA"/>
</dbReference>
<comment type="cofactor">
    <cofactor evidence="1">
        <name>Zn(2+)</name>
        <dbReference type="ChEBI" id="CHEBI:29105"/>
    </cofactor>
</comment>
<feature type="transmembrane region" description="Helical" evidence="11">
    <location>
        <begin position="413"/>
        <end position="435"/>
    </location>
</feature>
<keyword evidence="9" id="KW-0482">Metalloprotease</keyword>
<evidence type="ECO:0000256" key="11">
    <source>
        <dbReference type="SAM" id="Phobius"/>
    </source>
</evidence>
<keyword evidence="10 11" id="KW-0472">Membrane</keyword>
<feature type="transmembrane region" description="Helical" evidence="11">
    <location>
        <begin position="761"/>
        <end position="781"/>
    </location>
</feature>
<keyword evidence="3 13" id="KW-0645">Protease</keyword>
<evidence type="ECO:0000313" key="13">
    <source>
        <dbReference type="EMBL" id="REH39161.1"/>
    </source>
</evidence>
<dbReference type="RefSeq" id="WP_116178523.1">
    <property type="nucleotide sequence ID" value="NZ_CP144375.1"/>
</dbReference>
<dbReference type="PANTHER" id="PTHR43221">
    <property type="entry name" value="PROTEASE HTPX"/>
    <property type="match status" value="1"/>
</dbReference>
<comment type="caution">
    <text evidence="13">The sequence shown here is derived from an EMBL/GenBank/DDBJ whole genome shotgun (WGS) entry which is preliminary data.</text>
</comment>
<feature type="domain" description="Peptidase M48" evidence="12">
    <location>
        <begin position="129"/>
        <end position="324"/>
    </location>
</feature>
<dbReference type="InterPro" id="IPR050083">
    <property type="entry name" value="HtpX_protease"/>
</dbReference>
<keyword evidence="14" id="KW-1185">Reference proteome</keyword>
<organism evidence="13 14">
    <name type="scientific">Kutzneria buriramensis</name>
    <dbReference type="NCBI Taxonomy" id="1045776"/>
    <lineage>
        <taxon>Bacteria</taxon>
        <taxon>Bacillati</taxon>
        <taxon>Actinomycetota</taxon>
        <taxon>Actinomycetes</taxon>
        <taxon>Pseudonocardiales</taxon>
        <taxon>Pseudonocardiaceae</taxon>
        <taxon>Kutzneria</taxon>
    </lineage>
</organism>
<feature type="transmembrane region" description="Helical" evidence="11">
    <location>
        <begin position="475"/>
        <end position="493"/>
    </location>
</feature>
<feature type="transmembrane region" description="Helical" evidence="11">
    <location>
        <begin position="548"/>
        <end position="567"/>
    </location>
</feature>
<feature type="transmembrane region" description="Helical" evidence="11">
    <location>
        <begin position="719"/>
        <end position="741"/>
    </location>
</feature>
<reference evidence="13 14" key="1">
    <citation type="submission" date="2018-08" db="EMBL/GenBank/DDBJ databases">
        <title>Genomic Encyclopedia of Archaeal and Bacterial Type Strains, Phase II (KMG-II): from individual species to whole genera.</title>
        <authorList>
            <person name="Goeker M."/>
        </authorList>
    </citation>
    <scope>NUCLEOTIDE SEQUENCE [LARGE SCALE GENOMIC DNA]</scope>
    <source>
        <strain evidence="13 14">DSM 45791</strain>
    </source>
</reference>
<keyword evidence="7" id="KW-0862">Zinc</keyword>
<evidence type="ECO:0000256" key="6">
    <source>
        <dbReference type="ARBA" id="ARBA00022801"/>
    </source>
</evidence>
<feature type="transmembrane region" description="Helical" evidence="11">
    <location>
        <begin position="329"/>
        <end position="353"/>
    </location>
</feature>
<keyword evidence="4 11" id="KW-0812">Transmembrane</keyword>
<protein>
    <submittedName>
        <fullName evidence="13">Zn-dependent protease with chaperone function</fullName>
    </submittedName>
</protein>
<dbReference type="Pfam" id="PF01435">
    <property type="entry name" value="Peptidase_M48"/>
    <property type="match status" value="1"/>
</dbReference>
<keyword evidence="8 11" id="KW-1133">Transmembrane helix</keyword>
<feature type="transmembrane region" description="Helical" evidence="11">
    <location>
        <begin position="204"/>
        <end position="226"/>
    </location>
</feature>
<name>A0A3E0H6R3_9PSEU</name>
<feature type="transmembrane region" description="Helical" evidence="11">
    <location>
        <begin position="246"/>
        <end position="264"/>
    </location>
</feature>
<evidence type="ECO:0000256" key="3">
    <source>
        <dbReference type="ARBA" id="ARBA00022670"/>
    </source>
</evidence>
<dbReference type="Gene3D" id="3.30.2010.10">
    <property type="entry name" value="Metalloproteases ('zincins'), catalytic domain"/>
    <property type="match status" value="1"/>
</dbReference>
<feature type="transmembrane region" description="Helical" evidence="11">
    <location>
        <begin position="668"/>
        <end position="692"/>
    </location>
</feature>
<evidence type="ECO:0000256" key="2">
    <source>
        <dbReference type="ARBA" id="ARBA00022475"/>
    </source>
</evidence>
<gene>
    <name evidence="13" type="ORF">BCF44_11315</name>
</gene>
<dbReference type="AlphaFoldDB" id="A0A3E0H6R3"/>
<keyword evidence="5" id="KW-0479">Metal-binding</keyword>
<dbReference type="InterPro" id="IPR001915">
    <property type="entry name" value="Peptidase_M48"/>
</dbReference>
<dbReference type="CDD" id="cd07329">
    <property type="entry name" value="M56_like"/>
    <property type="match status" value="1"/>
</dbReference>
<sequence length="934" mass="99894">MAASSRFDERVLGAGTTVRFALLAVLLLVASGSMMRDVVAGLSGAAGVGCELAAGADPDSGILQIELVIVQQKQAYDECMAHYQPGPPWWLVVAWPLLVLVVAGVLFLLTPRWKVRRRRLKALDHDVARRLIEEAALTAGLSDVPRVVVDRTSIAGGAVVFGSSRRPTVCIHSGLLVRATTDPDRFRAVLLHELAHIRHGDVTLTYATVALWRAFLGAVLIPYAVWAVTALVQGFSSSWWSSDEPFGLREVLLVVFLVALLYLARSDVLRSREIHADLAAARWGAAERAWDIPSPRPTGRFRRLLGQFAELWRTHPRWDLRQDAMTDPAVLFGVRALPMFLTGVAATLINSQLRSDVEAALARDGLVSGWLDQALPLAAAGLVVGVAGFALWRAVAHAVLTSRRVPSGVRAGLWLGAGMAAGELALNQVAVTEWLPPHPEALLLVVLAGAGVFWWIGQAAYLWTTTWRGASIRPATVACLATAGLALSSWFLWWRSDGILYTNGWPFGIEQSQFILAAGVGGPVAAHEDLLAAVAVGIPIVQGFTDPALVLTAVGALWIVPLLAWTIRPADGAPRWLRAAVQDVRGASTSDTSLPRLRRVLLPGVLAGVAAWIAVAVVQAYLHTWRPVPASANEMYMLIYLTWVLVAVVAAVVVAAAVAGVRATRHRLLTTLIAAETAAVVGFAGMLVLMSVDGCIGPLSTLESSCGWHSTGTTFAVDFVLTPVSVVGAIAAVIAAAIGTLRRSTDERALSTSRTLTGRRAVVGTLGTVAVVVAAIGIVQWTGRQSQDSSIDVAQLFHTAADLPVSDRTRAAQAYAWFAYGGEDVNVRLDGVEGRYLKVLNNAGSDVSPLLPVCVEFGRLAADADRLFRVPDAQAQTQWRDFITQLGQGSKDCRDAIKQQGPESLLLHALDEFDGAEQSANAVLARLEQLMGRR</sequence>
<evidence type="ECO:0000256" key="5">
    <source>
        <dbReference type="ARBA" id="ARBA00022723"/>
    </source>
</evidence>
<feature type="transmembrane region" description="Helical" evidence="11">
    <location>
        <begin position="373"/>
        <end position="392"/>
    </location>
</feature>
<evidence type="ECO:0000256" key="4">
    <source>
        <dbReference type="ARBA" id="ARBA00022692"/>
    </source>
</evidence>
<evidence type="ECO:0000256" key="8">
    <source>
        <dbReference type="ARBA" id="ARBA00022989"/>
    </source>
</evidence>
<evidence type="ECO:0000259" key="12">
    <source>
        <dbReference type="Pfam" id="PF01435"/>
    </source>
</evidence>
<dbReference type="GO" id="GO:0006508">
    <property type="term" value="P:proteolysis"/>
    <property type="evidence" value="ECO:0007669"/>
    <property type="project" value="UniProtKB-KW"/>
</dbReference>